<evidence type="ECO:0000313" key="2">
    <source>
        <dbReference type="EMBL" id="GAA2471315.1"/>
    </source>
</evidence>
<name>A0ABP5XY56_STRLO</name>
<organism evidence="2 3">
    <name type="scientific">Streptomyces longisporus</name>
    <dbReference type="NCBI Taxonomy" id="1948"/>
    <lineage>
        <taxon>Bacteria</taxon>
        <taxon>Bacillati</taxon>
        <taxon>Actinomycetota</taxon>
        <taxon>Actinomycetes</taxon>
        <taxon>Kitasatosporales</taxon>
        <taxon>Streptomycetaceae</taxon>
        <taxon>Streptomyces</taxon>
    </lineage>
</organism>
<keyword evidence="3" id="KW-1185">Reference proteome</keyword>
<feature type="transmembrane region" description="Helical" evidence="1">
    <location>
        <begin position="47"/>
        <end position="65"/>
    </location>
</feature>
<evidence type="ECO:0000256" key="1">
    <source>
        <dbReference type="SAM" id="Phobius"/>
    </source>
</evidence>
<protein>
    <submittedName>
        <fullName evidence="2">Uncharacterized protein</fullName>
    </submittedName>
</protein>
<keyword evidence="1" id="KW-1133">Transmembrane helix</keyword>
<evidence type="ECO:0000313" key="3">
    <source>
        <dbReference type="Proteomes" id="UP001501777"/>
    </source>
</evidence>
<accession>A0ABP5XY56</accession>
<proteinExistence type="predicted"/>
<keyword evidence="1" id="KW-0812">Transmembrane</keyword>
<keyword evidence="1" id="KW-0472">Membrane</keyword>
<reference evidence="3" key="1">
    <citation type="journal article" date="2019" name="Int. J. Syst. Evol. Microbiol.">
        <title>The Global Catalogue of Microorganisms (GCM) 10K type strain sequencing project: providing services to taxonomists for standard genome sequencing and annotation.</title>
        <authorList>
            <consortium name="The Broad Institute Genomics Platform"/>
            <consortium name="The Broad Institute Genome Sequencing Center for Infectious Disease"/>
            <person name="Wu L."/>
            <person name="Ma J."/>
        </authorList>
    </citation>
    <scope>NUCLEOTIDE SEQUENCE [LARGE SCALE GENOMIC DNA]</scope>
    <source>
        <strain evidence="3">JCM 4395</strain>
    </source>
</reference>
<gene>
    <name evidence="2" type="ORF">GCM10010276_01950</name>
</gene>
<comment type="caution">
    <text evidence="2">The sequence shown here is derived from an EMBL/GenBank/DDBJ whole genome shotgun (WGS) entry which is preliminary data.</text>
</comment>
<dbReference type="EMBL" id="BAAASG010000001">
    <property type="protein sequence ID" value="GAA2471315.1"/>
    <property type="molecule type" value="Genomic_DNA"/>
</dbReference>
<dbReference type="Proteomes" id="UP001501777">
    <property type="component" value="Unassembled WGS sequence"/>
</dbReference>
<sequence length="96" mass="10330">MNELGDTPKDAARAPRAIAVHSPADASKVGTMATARRLHRVWPVRRVLTVVWVALSALLVIPLPVRQSGPAHQRAEKPQIPESRAVRIANCGGTRG</sequence>